<comment type="caution">
    <text evidence="1">The sequence shown here is derived from an EMBL/GenBank/DDBJ whole genome shotgun (WGS) entry which is preliminary data.</text>
</comment>
<accession>A0A917J3Q0</accession>
<organism evidence="1 2">
    <name type="scientific">Filimonas zeae</name>
    <dbReference type="NCBI Taxonomy" id="1737353"/>
    <lineage>
        <taxon>Bacteria</taxon>
        <taxon>Pseudomonadati</taxon>
        <taxon>Bacteroidota</taxon>
        <taxon>Chitinophagia</taxon>
        <taxon>Chitinophagales</taxon>
        <taxon>Chitinophagaceae</taxon>
        <taxon>Filimonas</taxon>
    </lineage>
</organism>
<dbReference type="AlphaFoldDB" id="A0A917J3Q0"/>
<proteinExistence type="predicted"/>
<evidence type="ECO:0000313" key="1">
    <source>
        <dbReference type="EMBL" id="GGH82510.1"/>
    </source>
</evidence>
<reference evidence="1" key="2">
    <citation type="submission" date="2020-09" db="EMBL/GenBank/DDBJ databases">
        <authorList>
            <person name="Sun Q."/>
            <person name="Zhou Y."/>
        </authorList>
    </citation>
    <scope>NUCLEOTIDE SEQUENCE</scope>
    <source>
        <strain evidence="1">CGMCC 1.15290</strain>
    </source>
</reference>
<protein>
    <submittedName>
        <fullName evidence="1">Uncharacterized protein</fullName>
    </submittedName>
</protein>
<reference evidence="1" key="1">
    <citation type="journal article" date="2014" name="Int. J. Syst. Evol. Microbiol.">
        <title>Complete genome sequence of Corynebacterium casei LMG S-19264T (=DSM 44701T), isolated from a smear-ripened cheese.</title>
        <authorList>
            <consortium name="US DOE Joint Genome Institute (JGI-PGF)"/>
            <person name="Walter F."/>
            <person name="Albersmeier A."/>
            <person name="Kalinowski J."/>
            <person name="Ruckert C."/>
        </authorList>
    </citation>
    <scope>NUCLEOTIDE SEQUENCE</scope>
    <source>
        <strain evidence="1">CGMCC 1.15290</strain>
    </source>
</reference>
<dbReference type="EMBL" id="BMIB01000007">
    <property type="protein sequence ID" value="GGH82510.1"/>
    <property type="molecule type" value="Genomic_DNA"/>
</dbReference>
<name>A0A917J3Q0_9BACT</name>
<gene>
    <name evidence="1" type="ORF">GCM10011379_56510</name>
</gene>
<dbReference type="Proteomes" id="UP000627292">
    <property type="component" value="Unassembled WGS sequence"/>
</dbReference>
<sequence length="136" mass="14534">MFAELADHSGGLSHLIRQLCHLFRQPAWLFAELSDHSGGLARSIDQLCHLLRQLSGLLAGLSHHSGGLAGTSGGLAGMPGELARQIAGCVYLVNKFAKGSEKMVRKMPLLTRRNEGLPGVLLAFRLYFAELASAVG</sequence>
<keyword evidence="2" id="KW-1185">Reference proteome</keyword>
<dbReference type="RefSeq" id="WP_188959033.1">
    <property type="nucleotide sequence ID" value="NZ_BMIB01000007.1"/>
</dbReference>
<evidence type="ECO:0000313" key="2">
    <source>
        <dbReference type="Proteomes" id="UP000627292"/>
    </source>
</evidence>